<reference evidence="5 6" key="1">
    <citation type="submission" date="2021-11" db="EMBL/GenBank/DDBJ databases">
        <title>Draft genome sequence of Actinomycetospora sp. SF1 isolated from the rhizosphere soil.</title>
        <authorList>
            <person name="Duangmal K."/>
            <person name="Chantavorakit T."/>
        </authorList>
    </citation>
    <scope>NUCLEOTIDE SEQUENCE [LARGE SCALE GENOMIC DNA]</scope>
    <source>
        <strain evidence="5 6">TBRC 5722</strain>
    </source>
</reference>
<organism evidence="5 6">
    <name type="scientific">Actinomycetospora endophytica</name>
    <dbReference type="NCBI Taxonomy" id="2291215"/>
    <lineage>
        <taxon>Bacteria</taxon>
        <taxon>Bacillati</taxon>
        <taxon>Actinomycetota</taxon>
        <taxon>Actinomycetes</taxon>
        <taxon>Pseudonocardiales</taxon>
        <taxon>Pseudonocardiaceae</taxon>
        <taxon>Actinomycetospora</taxon>
    </lineage>
</organism>
<keyword evidence="3" id="KW-0064">Aspartyl protease</keyword>
<gene>
    <name evidence="5" type="ORF">LQ327_05465</name>
</gene>
<sequence length="178" mass="18216">MRILVAGVGNVLCSDDGFGSEVAARLLARPDDVPAGVEVVDVGIRGLHLAYRLLDGYDVLLIVDTTHRDSAPGALYLLEHDLGGVGGSDLDPHGMSPDAVLALLDGLARDTSAGTGARDVVGRVLVLGCEPAELGPGMGLSPPVHAAVDEAVAAVGRVLDRLLAGQDFAARKKEGVPQ</sequence>
<comment type="caution">
    <text evidence="5">The sequence shown here is derived from an EMBL/GenBank/DDBJ whole genome shotgun (WGS) entry which is preliminary data.</text>
</comment>
<evidence type="ECO:0000313" key="6">
    <source>
        <dbReference type="Proteomes" id="UP001199469"/>
    </source>
</evidence>
<keyword evidence="4" id="KW-0378">Hydrolase</keyword>
<evidence type="ECO:0000256" key="3">
    <source>
        <dbReference type="ARBA" id="ARBA00022750"/>
    </source>
</evidence>
<dbReference type="NCBIfam" id="TIGR00072">
    <property type="entry name" value="hydrog_prot"/>
    <property type="match status" value="1"/>
</dbReference>
<dbReference type="PANTHER" id="PTHR30302:SF1">
    <property type="entry name" value="HYDROGENASE 2 MATURATION PROTEASE"/>
    <property type="match status" value="1"/>
</dbReference>
<dbReference type="Proteomes" id="UP001199469">
    <property type="component" value="Unassembled WGS sequence"/>
</dbReference>
<evidence type="ECO:0000313" key="5">
    <source>
        <dbReference type="EMBL" id="MCD2192836.1"/>
    </source>
</evidence>
<evidence type="ECO:0000256" key="4">
    <source>
        <dbReference type="ARBA" id="ARBA00022801"/>
    </source>
</evidence>
<keyword evidence="2 5" id="KW-0645">Protease</keyword>
<dbReference type="GO" id="GO:0006508">
    <property type="term" value="P:proteolysis"/>
    <property type="evidence" value="ECO:0007669"/>
    <property type="project" value="UniProtKB-KW"/>
</dbReference>
<dbReference type="InterPro" id="IPR000671">
    <property type="entry name" value="Peptidase_A31"/>
</dbReference>
<comment type="similarity">
    <text evidence="1">Belongs to the peptidase A31 family.</text>
</comment>
<dbReference type="GO" id="GO:0008233">
    <property type="term" value="F:peptidase activity"/>
    <property type="evidence" value="ECO:0007669"/>
    <property type="project" value="UniProtKB-KW"/>
</dbReference>
<dbReference type="EMBL" id="JAJNDB010000001">
    <property type="protein sequence ID" value="MCD2192836.1"/>
    <property type="molecule type" value="Genomic_DNA"/>
</dbReference>
<evidence type="ECO:0000256" key="1">
    <source>
        <dbReference type="ARBA" id="ARBA00006814"/>
    </source>
</evidence>
<dbReference type="RefSeq" id="WP_230730501.1">
    <property type="nucleotide sequence ID" value="NZ_JAJNDB010000001.1"/>
</dbReference>
<dbReference type="InterPro" id="IPR023430">
    <property type="entry name" value="Pept_HybD-like_dom_sf"/>
</dbReference>
<accession>A0ABS8P608</accession>
<dbReference type="SUPFAM" id="SSF53163">
    <property type="entry name" value="HybD-like"/>
    <property type="match status" value="1"/>
</dbReference>
<keyword evidence="6" id="KW-1185">Reference proteome</keyword>
<dbReference type="Gene3D" id="3.40.50.1450">
    <property type="entry name" value="HybD-like"/>
    <property type="match status" value="1"/>
</dbReference>
<evidence type="ECO:0000256" key="2">
    <source>
        <dbReference type="ARBA" id="ARBA00022670"/>
    </source>
</evidence>
<proteinExistence type="inferred from homology"/>
<name>A0ABS8P608_9PSEU</name>
<dbReference type="PANTHER" id="PTHR30302">
    <property type="entry name" value="HYDROGENASE 1 MATURATION PROTEASE"/>
    <property type="match status" value="1"/>
</dbReference>
<dbReference type="Pfam" id="PF01750">
    <property type="entry name" value="HycI"/>
    <property type="match status" value="1"/>
</dbReference>
<protein>
    <submittedName>
        <fullName evidence="5">Hydrogenase maturation protease</fullName>
    </submittedName>
</protein>
<dbReference type="PRINTS" id="PR00446">
    <property type="entry name" value="HYDRGNUPTAKE"/>
</dbReference>